<feature type="compositionally biased region" description="Basic and acidic residues" evidence="5">
    <location>
        <begin position="468"/>
        <end position="510"/>
    </location>
</feature>
<sequence length="528" mass="56302">MALGDDDADDSSRWLPARPPQRLAVDPGLWVPLGDKRQGMIAVAVAATVSLVFLASLLAYIATLLWRYRARSRAGRVEKETRALRFLASSHGVAFISLLAGDLCQALGFSLTYHWLIKGGVPAPAHPTHVCIAQAVLIQVGDIGSAFSSIIICANLFVIIVLKLQPSLRVLLSAIALAWLCSGAFAGAGPARYPPQPGRLPFYGNVGGWCWITAAYQSERLTLHYLWVFVTAAVTCLLYTVIATRIWWQRRQLGPDASLSTGTASVAKVMLVYPGTYVATILPLSVYRCAAMAGQQWSIQIALAAGAIFTLSGAANCTVYALTRHIVSLDGIGSALRRGSGSGSFGRSLDVRRLSVFTSHRPSLDPSQASVQPPQRPTRLARLRAFFRHDAAERPVPSPSISNPKSSPTLAVVAHARVVEADGAAPPAGEGDASAGPALRDVQWGAADTGEPRAPGARRLSVTVSPLERSERPFAHLDAVERGEATGGHRADGPTEELKPVGEVEEREQVDVAEGGEQSGERDRVQPL</sequence>
<gene>
    <name evidence="7" type="ORF">DMC30DRAFT_165305</name>
</gene>
<evidence type="ECO:0000256" key="2">
    <source>
        <dbReference type="ARBA" id="ARBA00022692"/>
    </source>
</evidence>
<evidence type="ECO:0000313" key="8">
    <source>
        <dbReference type="Proteomes" id="UP000311382"/>
    </source>
</evidence>
<organism evidence="7 8">
    <name type="scientific">Rhodotorula diobovata</name>
    <dbReference type="NCBI Taxonomy" id="5288"/>
    <lineage>
        <taxon>Eukaryota</taxon>
        <taxon>Fungi</taxon>
        <taxon>Dikarya</taxon>
        <taxon>Basidiomycota</taxon>
        <taxon>Pucciniomycotina</taxon>
        <taxon>Microbotryomycetes</taxon>
        <taxon>Sporidiobolales</taxon>
        <taxon>Sporidiobolaceae</taxon>
        <taxon>Rhodotorula</taxon>
    </lineage>
</organism>
<evidence type="ECO:0000256" key="3">
    <source>
        <dbReference type="ARBA" id="ARBA00022989"/>
    </source>
</evidence>
<feature type="transmembrane region" description="Helical" evidence="6">
    <location>
        <begin position="269"/>
        <end position="287"/>
    </location>
</feature>
<dbReference type="GO" id="GO:0004930">
    <property type="term" value="F:G protein-coupled receptor activity"/>
    <property type="evidence" value="ECO:0007669"/>
    <property type="project" value="TreeGrafter"/>
</dbReference>
<dbReference type="EMBL" id="SOZI01000003">
    <property type="protein sequence ID" value="TNY24371.1"/>
    <property type="molecule type" value="Genomic_DNA"/>
</dbReference>
<evidence type="ECO:0000256" key="4">
    <source>
        <dbReference type="ARBA" id="ARBA00023136"/>
    </source>
</evidence>
<dbReference type="STRING" id="5288.A0A5C5G8Z9"/>
<feature type="transmembrane region" description="Helical" evidence="6">
    <location>
        <begin position="299"/>
        <end position="322"/>
    </location>
</feature>
<keyword evidence="2 6" id="KW-0812">Transmembrane</keyword>
<dbReference type="SUPFAM" id="SSF81321">
    <property type="entry name" value="Family A G protein-coupled receptor-like"/>
    <property type="match status" value="1"/>
</dbReference>
<dbReference type="Proteomes" id="UP000311382">
    <property type="component" value="Unassembled WGS sequence"/>
</dbReference>
<evidence type="ECO:0000313" key="7">
    <source>
        <dbReference type="EMBL" id="TNY24371.1"/>
    </source>
</evidence>
<keyword evidence="3 6" id="KW-1133">Transmembrane helix</keyword>
<evidence type="ECO:0008006" key="9">
    <source>
        <dbReference type="Google" id="ProtNLM"/>
    </source>
</evidence>
<keyword evidence="8" id="KW-1185">Reference proteome</keyword>
<comment type="caution">
    <text evidence="7">The sequence shown here is derived from an EMBL/GenBank/DDBJ whole genome shotgun (WGS) entry which is preliminary data.</text>
</comment>
<protein>
    <recommendedName>
        <fullName evidence="9">Glucose receptor Git3 N-terminal domain-containing protein</fullName>
    </recommendedName>
</protein>
<feature type="region of interest" description="Disordered" evidence="5">
    <location>
        <begin position="447"/>
        <end position="528"/>
    </location>
</feature>
<proteinExistence type="predicted"/>
<dbReference type="AlphaFoldDB" id="A0A5C5G8Z9"/>
<feature type="compositionally biased region" description="Basic and acidic residues" evidence="5">
    <location>
        <begin position="519"/>
        <end position="528"/>
    </location>
</feature>
<dbReference type="PANTHER" id="PTHR23112">
    <property type="entry name" value="G PROTEIN-COUPLED RECEPTOR 157-RELATED"/>
    <property type="match status" value="1"/>
</dbReference>
<dbReference type="PANTHER" id="PTHR23112:SF37">
    <property type="entry name" value="G PROTEIN-COUPLED RECEPTOR GPR1"/>
    <property type="match status" value="1"/>
</dbReference>
<evidence type="ECO:0000256" key="5">
    <source>
        <dbReference type="SAM" id="MobiDB-lite"/>
    </source>
</evidence>
<feature type="transmembrane region" description="Helical" evidence="6">
    <location>
        <begin position="86"/>
        <end position="116"/>
    </location>
</feature>
<dbReference type="GO" id="GO:0005886">
    <property type="term" value="C:plasma membrane"/>
    <property type="evidence" value="ECO:0007669"/>
    <property type="project" value="TreeGrafter"/>
</dbReference>
<keyword evidence="4 6" id="KW-0472">Membrane</keyword>
<feature type="transmembrane region" description="Helical" evidence="6">
    <location>
        <begin position="40"/>
        <end position="66"/>
    </location>
</feature>
<dbReference type="OrthoDB" id="100006at2759"/>
<name>A0A5C5G8Z9_9BASI</name>
<dbReference type="Gene3D" id="1.20.1070.10">
    <property type="entry name" value="Rhodopsin 7-helix transmembrane proteins"/>
    <property type="match status" value="1"/>
</dbReference>
<evidence type="ECO:0000256" key="1">
    <source>
        <dbReference type="ARBA" id="ARBA00004141"/>
    </source>
</evidence>
<feature type="transmembrane region" description="Helical" evidence="6">
    <location>
        <begin position="136"/>
        <end position="158"/>
    </location>
</feature>
<dbReference type="GO" id="GO:0007189">
    <property type="term" value="P:adenylate cyclase-activating G protein-coupled receptor signaling pathway"/>
    <property type="evidence" value="ECO:0007669"/>
    <property type="project" value="TreeGrafter"/>
</dbReference>
<evidence type="ECO:0000256" key="6">
    <source>
        <dbReference type="SAM" id="Phobius"/>
    </source>
</evidence>
<comment type="subcellular location">
    <subcellularLocation>
        <location evidence="1">Membrane</location>
        <topology evidence="1">Multi-pass membrane protein</topology>
    </subcellularLocation>
</comment>
<accession>A0A5C5G8Z9</accession>
<feature type="transmembrane region" description="Helical" evidence="6">
    <location>
        <begin position="170"/>
        <end position="191"/>
    </location>
</feature>
<feature type="transmembrane region" description="Helical" evidence="6">
    <location>
        <begin position="225"/>
        <end position="248"/>
    </location>
</feature>
<reference evidence="7 8" key="1">
    <citation type="submission" date="2019-03" db="EMBL/GenBank/DDBJ databases">
        <title>Rhodosporidium diobovatum UCD-FST 08-225 genome sequencing, assembly, and annotation.</title>
        <authorList>
            <person name="Fakankun I.U."/>
            <person name="Fristensky B."/>
            <person name="Levin D.B."/>
        </authorList>
    </citation>
    <scope>NUCLEOTIDE SEQUENCE [LARGE SCALE GENOMIC DNA]</scope>
    <source>
        <strain evidence="7 8">UCD-FST 08-225</strain>
    </source>
</reference>